<evidence type="ECO:0000259" key="1">
    <source>
        <dbReference type="Pfam" id="PF00717"/>
    </source>
</evidence>
<comment type="caution">
    <text evidence="2">The sequence shown here is derived from an EMBL/GenBank/DDBJ whole genome shotgun (WGS) entry which is preliminary data.</text>
</comment>
<protein>
    <submittedName>
        <fullName evidence="2">Peptidase S24</fullName>
    </submittedName>
</protein>
<name>A0A7X2ZX71_9FLAO</name>
<sequence length="120" mass="13763">MIEQKVKLVKKSDKSYRVERPVQTGFSSPATHYNEPRIDLNETLVTNSSATFFIRVTDDLFHEFNIFRNDVLIVDKSLSPKTNQLVLATVDDTFSVIRIDKNDSELNLWGVITFVIKSVL</sequence>
<reference evidence="2 3" key="1">
    <citation type="journal article" date="2019" name="Mar. Drugs">
        <title>Comparative Genomics and CAZyme Genome Repertoires of Marine Zobellia amurskyensis KMM 3526(T) and Zobellia laminariae KMM 3676(T).</title>
        <authorList>
            <person name="Chernysheva N."/>
            <person name="Bystritskaya E."/>
            <person name="Stenkova A."/>
            <person name="Golovkin I."/>
            <person name="Nedashkovskaya O."/>
            <person name="Isaeva M."/>
        </authorList>
    </citation>
    <scope>NUCLEOTIDE SEQUENCE [LARGE SCALE GENOMIC DNA]</scope>
    <source>
        <strain evidence="2 3">KMM 3526</strain>
    </source>
</reference>
<dbReference type="SUPFAM" id="SSF51306">
    <property type="entry name" value="LexA/Signal peptidase"/>
    <property type="match status" value="1"/>
</dbReference>
<dbReference type="InterPro" id="IPR036286">
    <property type="entry name" value="LexA/Signal_pep-like_sf"/>
</dbReference>
<organism evidence="2 3">
    <name type="scientific">Zobellia amurskyensis</name>
    <dbReference type="NCBI Taxonomy" id="248905"/>
    <lineage>
        <taxon>Bacteria</taxon>
        <taxon>Pseudomonadati</taxon>
        <taxon>Bacteroidota</taxon>
        <taxon>Flavobacteriia</taxon>
        <taxon>Flavobacteriales</taxon>
        <taxon>Flavobacteriaceae</taxon>
        <taxon>Zobellia</taxon>
    </lineage>
</organism>
<evidence type="ECO:0000313" key="3">
    <source>
        <dbReference type="Proteomes" id="UP000540519"/>
    </source>
</evidence>
<evidence type="ECO:0000313" key="2">
    <source>
        <dbReference type="EMBL" id="MUH38067.1"/>
    </source>
</evidence>
<dbReference type="EMBL" id="RCNR01000064">
    <property type="protein sequence ID" value="MUH38067.1"/>
    <property type="molecule type" value="Genomic_DNA"/>
</dbReference>
<dbReference type="OrthoDB" id="9787787at2"/>
<dbReference type="Gene3D" id="2.10.109.10">
    <property type="entry name" value="Umud Fragment, subunit A"/>
    <property type="match status" value="1"/>
</dbReference>
<gene>
    <name evidence="2" type="ORF">D9O36_19610</name>
</gene>
<dbReference type="RefSeq" id="WP_038233413.1">
    <property type="nucleotide sequence ID" value="NZ_RCNR01000064.1"/>
</dbReference>
<feature type="domain" description="Peptidase S24/S26A/S26B/S26C" evidence="1">
    <location>
        <begin position="22"/>
        <end position="108"/>
    </location>
</feature>
<dbReference type="InterPro" id="IPR015927">
    <property type="entry name" value="Peptidase_S24_S26A/B/C"/>
</dbReference>
<dbReference type="Proteomes" id="UP000540519">
    <property type="component" value="Unassembled WGS sequence"/>
</dbReference>
<dbReference type="Pfam" id="PF00717">
    <property type="entry name" value="Peptidase_S24"/>
    <property type="match status" value="1"/>
</dbReference>
<proteinExistence type="predicted"/>
<accession>A0A7X2ZX71</accession>
<keyword evidence="3" id="KW-1185">Reference proteome</keyword>
<dbReference type="AlphaFoldDB" id="A0A7X2ZX71"/>